<feature type="non-terminal residue" evidence="1">
    <location>
        <position position="543"/>
    </location>
</feature>
<dbReference type="PANTHER" id="PTHR22901">
    <property type="entry name" value="SIALATE O-ACETYLESTERASE"/>
    <property type="match status" value="1"/>
</dbReference>
<feature type="non-terminal residue" evidence="1">
    <location>
        <position position="1"/>
    </location>
</feature>
<dbReference type="SUPFAM" id="SSF52266">
    <property type="entry name" value="SGNH hydrolase"/>
    <property type="match status" value="1"/>
</dbReference>
<evidence type="ECO:0000313" key="1">
    <source>
        <dbReference type="EMBL" id="KAG2469711.1"/>
    </source>
</evidence>
<dbReference type="AlphaFoldDB" id="A0A8X8BXS1"/>
<proteinExistence type="predicted"/>
<dbReference type="Gene3D" id="3.40.50.1110">
    <property type="entry name" value="SGNH hydrolase"/>
    <property type="match status" value="1"/>
</dbReference>
<dbReference type="PANTHER" id="PTHR22901:SF0">
    <property type="entry name" value="SIALATE O-ACETYLESTERASE"/>
    <property type="match status" value="1"/>
</dbReference>
<dbReference type="InterPro" id="IPR039329">
    <property type="entry name" value="SIAE"/>
</dbReference>
<keyword evidence="2" id="KW-1185">Reference proteome</keyword>
<dbReference type="Proteomes" id="UP000886611">
    <property type="component" value="Unassembled WGS sequence"/>
</dbReference>
<dbReference type="InterPro" id="IPR036514">
    <property type="entry name" value="SGNH_hydro_sf"/>
</dbReference>
<dbReference type="EMBL" id="JAATIS010000147">
    <property type="protein sequence ID" value="KAG2469711.1"/>
    <property type="molecule type" value="Genomic_DNA"/>
</dbReference>
<gene>
    <name evidence="1" type="primary">Siae</name>
    <name evidence="1" type="ORF">GTO96_0023134</name>
</gene>
<accession>A0A8X8BXS1</accession>
<organism evidence="1 2">
    <name type="scientific">Polypterus senegalus</name>
    <name type="common">Senegal bichir</name>
    <dbReference type="NCBI Taxonomy" id="55291"/>
    <lineage>
        <taxon>Eukaryota</taxon>
        <taxon>Metazoa</taxon>
        <taxon>Chordata</taxon>
        <taxon>Craniata</taxon>
        <taxon>Vertebrata</taxon>
        <taxon>Euteleostomi</taxon>
        <taxon>Actinopterygii</taxon>
        <taxon>Polypteriformes</taxon>
        <taxon>Polypteridae</taxon>
        <taxon>Polypterus</taxon>
    </lineage>
</organism>
<dbReference type="GO" id="GO:0005975">
    <property type="term" value="P:carbohydrate metabolic process"/>
    <property type="evidence" value="ECO:0007669"/>
    <property type="project" value="TreeGrafter"/>
</dbReference>
<reference evidence="1 2" key="1">
    <citation type="journal article" date="2021" name="Cell">
        <title>Tracing the genetic footprints of vertebrate landing in non-teleost ray-finned fishes.</title>
        <authorList>
            <person name="Bi X."/>
            <person name="Wang K."/>
            <person name="Yang L."/>
            <person name="Pan H."/>
            <person name="Jiang H."/>
            <person name="Wei Q."/>
            <person name="Fang M."/>
            <person name="Yu H."/>
            <person name="Zhu C."/>
            <person name="Cai Y."/>
            <person name="He Y."/>
            <person name="Gan X."/>
            <person name="Zeng H."/>
            <person name="Yu D."/>
            <person name="Zhu Y."/>
            <person name="Jiang H."/>
            <person name="Qiu Q."/>
            <person name="Yang H."/>
            <person name="Zhang Y.E."/>
            <person name="Wang W."/>
            <person name="Zhu M."/>
            <person name="He S."/>
            <person name="Zhang G."/>
        </authorList>
    </citation>
    <scope>NUCLEOTIDE SEQUENCE [LARGE SCALE GENOMIC DNA]</scope>
    <source>
        <strain evidence="1">Bchr_013</strain>
    </source>
</reference>
<protein>
    <submittedName>
        <fullName evidence="1">SIAE acetylesterase</fullName>
    </submittedName>
</protein>
<evidence type="ECO:0000313" key="2">
    <source>
        <dbReference type="Proteomes" id="UP000886611"/>
    </source>
</evidence>
<sequence length="543" mass="61344">MFLISHDGLRTRRPPTMACFDLRLSCPTPSTLRLTASLQTSLLGRTILCLQLPRSRGLSLRICLLCGTASVDLCRHHIQEGTQEQQSDKQKQKFGFASYYGDHMVLQREPARAVIWGYGSNEANVTLTLLGHVINVSQIAQVVDVIQYIRHNVPPDIKSEPDMAVQYVTKRMKKVINSSEELSQAEKFHDVRVFSAALEQSEAELYDLPRVLLPWSVPSAEVLGAGNFTYFSAVCWLFGRYLYAKLKYPIGLVESCWGGTIIEVWSSPRALKKCIPARSLSRLPKVEAAPLQPSVLWNAMIHPLLNMTIKGVIWYQAMINYQWGQDTGKAHKYTETVKPTSTASQGLCLPQQISTSERLSKSEDYPILRWHQTADMGFVPNARMKNTFMAVSLDLVDDTSPWGRYKQDVAFRLTLGARAVVYGEKVSFQGPFPSKINYTEKVVNVTFSQEILYKGFSDNLFQFCCTDKETDCSSKNAAWETAQVVDHSSNSVHLLAPCSNDIGLRYAWFNWPCSFKQCSIYSADDILPAPPFIFNPVRKYQKW</sequence>
<name>A0A8X8BXS1_POLSE</name>
<dbReference type="GO" id="GO:0001681">
    <property type="term" value="F:sialate O-acetylesterase activity"/>
    <property type="evidence" value="ECO:0007669"/>
    <property type="project" value="InterPro"/>
</dbReference>
<comment type="caution">
    <text evidence="1">The sequence shown here is derived from an EMBL/GenBank/DDBJ whole genome shotgun (WGS) entry which is preliminary data.</text>
</comment>